<dbReference type="SMART" id="SM00256">
    <property type="entry name" value="FBOX"/>
    <property type="match status" value="1"/>
</dbReference>
<evidence type="ECO:0000256" key="1">
    <source>
        <dbReference type="SAM" id="MobiDB-lite"/>
    </source>
</evidence>
<name>A0A397SGL4_9GLOM</name>
<dbReference type="EMBL" id="QKYT01000475">
    <property type="protein sequence ID" value="RIA84682.1"/>
    <property type="molecule type" value="Genomic_DNA"/>
</dbReference>
<dbReference type="STRING" id="658196.A0A397SGL4"/>
<dbReference type="InterPro" id="IPR001810">
    <property type="entry name" value="F-box_dom"/>
</dbReference>
<dbReference type="PROSITE" id="PS50181">
    <property type="entry name" value="FBOX"/>
    <property type="match status" value="1"/>
</dbReference>
<dbReference type="CDD" id="cd09917">
    <property type="entry name" value="F-box_SF"/>
    <property type="match status" value="1"/>
</dbReference>
<dbReference type="SUPFAM" id="SSF81383">
    <property type="entry name" value="F-box domain"/>
    <property type="match status" value="1"/>
</dbReference>
<protein>
    <recommendedName>
        <fullName evidence="2">F-box domain-containing protein</fullName>
    </recommendedName>
</protein>
<dbReference type="OrthoDB" id="2322499at2759"/>
<dbReference type="Proteomes" id="UP000265703">
    <property type="component" value="Unassembled WGS sequence"/>
</dbReference>
<dbReference type="Gene3D" id="1.20.1280.50">
    <property type="match status" value="1"/>
</dbReference>
<reference evidence="3 4" key="1">
    <citation type="submission" date="2018-06" db="EMBL/GenBank/DDBJ databases">
        <title>Comparative genomics reveals the genomic features of Rhizophagus irregularis, R. cerebriforme, R. diaphanum and Gigaspora rosea, and their symbiotic lifestyle signature.</title>
        <authorList>
            <person name="Morin E."/>
            <person name="San Clemente H."/>
            <person name="Chen E.C.H."/>
            <person name="De La Providencia I."/>
            <person name="Hainaut M."/>
            <person name="Kuo A."/>
            <person name="Kohler A."/>
            <person name="Murat C."/>
            <person name="Tang N."/>
            <person name="Roy S."/>
            <person name="Loubradou J."/>
            <person name="Henrissat B."/>
            <person name="Grigoriev I.V."/>
            <person name="Corradi N."/>
            <person name="Roux C."/>
            <person name="Martin F.M."/>
        </authorList>
    </citation>
    <scope>NUCLEOTIDE SEQUENCE [LARGE SCALE GENOMIC DNA]</scope>
    <source>
        <strain evidence="3 4">DAOM 227022</strain>
    </source>
</reference>
<dbReference type="Pfam" id="PF12937">
    <property type="entry name" value="F-box-like"/>
    <property type="match status" value="1"/>
</dbReference>
<accession>A0A397SGL4</accession>
<dbReference type="InterPro" id="IPR036047">
    <property type="entry name" value="F-box-like_dom_sf"/>
</dbReference>
<dbReference type="AlphaFoldDB" id="A0A397SGL4"/>
<comment type="caution">
    <text evidence="3">The sequence shown here is derived from an EMBL/GenBank/DDBJ whole genome shotgun (WGS) entry which is preliminary data.</text>
</comment>
<evidence type="ECO:0000259" key="2">
    <source>
        <dbReference type="PROSITE" id="PS50181"/>
    </source>
</evidence>
<feature type="domain" description="F-box" evidence="2">
    <location>
        <begin position="23"/>
        <end position="75"/>
    </location>
</feature>
<feature type="region of interest" description="Disordered" evidence="1">
    <location>
        <begin position="383"/>
        <end position="408"/>
    </location>
</feature>
<evidence type="ECO:0000313" key="3">
    <source>
        <dbReference type="EMBL" id="RIA84682.1"/>
    </source>
</evidence>
<organism evidence="3 4">
    <name type="scientific">Glomus cerebriforme</name>
    <dbReference type="NCBI Taxonomy" id="658196"/>
    <lineage>
        <taxon>Eukaryota</taxon>
        <taxon>Fungi</taxon>
        <taxon>Fungi incertae sedis</taxon>
        <taxon>Mucoromycota</taxon>
        <taxon>Glomeromycotina</taxon>
        <taxon>Glomeromycetes</taxon>
        <taxon>Glomerales</taxon>
        <taxon>Glomeraceae</taxon>
        <taxon>Glomus</taxon>
    </lineage>
</organism>
<sequence length="777" mass="90547">MVNVKKIRKISHASGRKKAIIGRCIFIILPPEMFINICQNLPPVDLLSLARVCKRFNGFLSAEHSMTTQEIWKASREKFLQFLQMPPPTGMTERQYVRLVLERGCQFCGKTKIRKVYWEFLVRCCEDCLKERTLRQEEIRQDIMPDVLRVDDVLSGLPFIPSWHRRAWDRGTKNRPSSLYWTKDVLAAYEEYRKIPEYPFDLKNQWIKKKREEGAAKMREVVERKKETDKELKNKIQENSIKRNERASQILSKLQEMRSEKNEYGILKYSEVLTETTTFKKAINYMNRKSPQPFTDRAWTLLKKKLINEYNQLSQERRQQRAEKEKSYPKDTIIQMRQFDIYQIAKQWIPDPETEKRMEKIEIEAAESAFSSASTFEIVSNPISDSTSSTSNSNVSISNNDSSMTDNDMMNDTTTIKVEDTTSISDFTPIKVENTDLISNTTSMNIDNSTSTSDTTPMKIDNLISTSDTTTLDVDMSDTTSTNVNDLTLIPDDYMNITPMPHIYFSLPASISNTTIINEPFSYSSNNDTSYNTETNSIMSIDSLISHDNFPFDFGSTSAATTSPSLFYDDNFEIFDQYTWDFTPPSSSIDGYDYFMWDPIPYSTEFNSTINSNIQQDENRFNIEKYLPWCPSFKNPPFHDDNPYNLWDENYLMKTLIPQIWCEATHLLNNFGQKSVQGAVLGGCRENNMFKCKVCTTEFAKEQRLMYDTKKLRSYRDVRLHLIEFHDIRNINDDDMIEFVPDNNPNITPDPVFNIDIKRRLFAIGFNFNLLDDLVKY</sequence>
<evidence type="ECO:0000313" key="4">
    <source>
        <dbReference type="Proteomes" id="UP000265703"/>
    </source>
</evidence>
<gene>
    <name evidence="3" type="ORF">C1645_831904</name>
</gene>
<keyword evidence="4" id="KW-1185">Reference proteome</keyword>
<proteinExistence type="predicted"/>